<accession>A0ACC0UDH7</accession>
<dbReference type="EMBL" id="JAGFNK010000056">
    <property type="protein sequence ID" value="KAI9509780.1"/>
    <property type="molecule type" value="Genomic_DNA"/>
</dbReference>
<comment type="caution">
    <text evidence="1">The sequence shown here is derived from an EMBL/GenBank/DDBJ whole genome shotgun (WGS) entry which is preliminary data.</text>
</comment>
<evidence type="ECO:0000313" key="2">
    <source>
        <dbReference type="Proteomes" id="UP001207468"/>
    </source>
</evidence>
<dbReference type="Proteomes" id="UP001207468">
    <property type="component" value="Unassembled WGS sequence"/>
</dbReference>
<sequence length="77" mass="8382">MLFLGLMSVPSQFVCLRLFKVRPPLVILYLICLTPSFMSPSYPLTPSAVKCRAGGASHLTSQKRNKPLGRPIPGPKG</sequence>
<name>A0ACC0UDH7_9AGAM</name>
<gene>
    <name evidence="1" type="ORF">F5148DRAFT_702444</name>
</gene>
<proteinExistence type="predicted"/>
<keyword evidence="2" id="KW-1185">Reference proteome</keyword>
<reference evidence="1" key="1">
    <citation type="submission" date="2021-03" db="EMBL/GenBank/DDBJ databases">
        <title>Evolutionary priming and transition to the ectomycorrhizal habit in an iconic lineage of mushroom-forming fungi: is preadaptation a requirement?</title>
        <authorList>
            <consortium name="DOE Joint Genome Institute"/>
            <person name="Looney B.P."/>
            <person name="Miyauchi S."/>
            <person name="Morin E."/>
            <person name="Drula E."/>
            <person name="Courty P.E."/>
            <person name="Chicoki N."/>
            <person name="Fauchery L."/>
            <person name="Kohler A."/>
            <person name="Kuo A."/>
            <person name="LaButti K."/>
            <person name="Pangilinan J."/>
            <person name="Lipzen A."/>
            <person name="Riley R."/>
            <person name="Andreopoulos W."/>
            <person name="He G."/>
            <person name="Johnson J."/>
            <person name="Barry K.W."/>
            <person name="Grigoriev I.V."/>
            <person name="Nagy L."/>
            <person name="Hibbett D."/>
            <person name="Henrissat B."/>
            <person name="Matheny P.B."/>
            <person name="Labbe J."/>
            <person name="Martin A.F."/>
        </authorList>
    </citation>
    <scope>NUCLEOTIDE SEQUENCE</scope>
    <source>
        <strain evidence="1">BPL698</strain>
    </source>
</reference>
<protein>
    <submittedName>
        <fullName evidence="1">Uncharacterized protein</fullName>
    </submittedName>
</protein>
<evidence type="ECO:0000313" key="1">
    <source>
        <dbReference type="EMBL" id="KAI9509780.1"/>
    </source>
</evidence>
<organism evidence="1 2">
    <name type="scientific">Russula earlei</name>
    <dbReference type="NCBI Taxonomy" id="71964"/>
    <lineage>
        <taxon>Eukaryota</taxon>
        <taxon>Fungi</taxon>
        <taxon>Dikarya</taxon>
        <taxon>Basidiomycota</taxon>
        <taxon>Agaricomycotina</taxon>
        <taxon>Agaricomycetes</taxon>
        <taxon>Russulales</taxon>
        <taxon>Russulaceae</taxon>
        <taxon>Russula</taxon>
    </lineage>
</organism>